<accession>A0A4C1ZJC6</accession>
<dbReference type="AlphaFoldDB" id="A0A4C1ZJC6"/>
<sequence>MFEIQYSSDENGSRGTQKLRARDHFKSCLRTTLPAFVPSSPERAAPAPAPRPREHEQLPPSAGAWRMAPERAPGRPVLTIATFKLHLDGEADSRVSGRLHAACYRSEHRRTTLCQTKCEIRHFSTAVIPQSARCDTSEEQVHGLTRRDREAYTSTSIYGWPAVNPAGGFDLRRVRLRRFRDDDGEVTTGGDCLVCACVDRSRKATVLPASRPGYDQTVDFRHFVCPPVMGHDSYTVSTVDDRKTDNRLCPGKCRDCTQILTLATKLGHPTPRRRLHRLARQQIDCE</sequence>
<proteinExistence type="predicted"/>
<dbReference type="Proteomes" id="UP000299102">
    <property type="component" value="Unassembled WGS sequence"/>
</dbReference>
<keyword evidence="3" id="KW-1185">Reference proteome</keyword>
<evidence type="ECO:0000313" key="2">
    <source>
        <dbReference type="EMBL" id="GBP86707.1"/>
    </source>
</evidence>
<organism evidence="2 3">
    <name type="scientific">Eumeta variegata</name>
    <name type="common">Bagworm moth</name>
    <name type="synonym">Eumeta japonica</name>
    <dbReference type="NCBI Taxonomy" id="151549"/>
    <lineage>
        <taxon>Eukaryota</taxon>
        <taxon>Metazoa</taxon>
        <taxon>Ecdysozoa</taxon>
        <taxon>Arthropoda</taxon>
        <taxon>Hexapoda</taxon>
        <taxon>Insecta</taxon>
        <taxon>Pterygota</taxon>
        <taxon>Neoptera</taxon>
        <taxon>Endopterygota</taxon>
        <taxon>Lepidoptera</taxon>
        <taxon>Glossata</taxon>
        <taxon>Ditrysia</taxon>
        <taxon>Tineoidea</taxon>
        <taxon>Psychidae</taxon>
        <taxon>Oiketicinae</taxon>
        <taxon>Eumeta</taxon>
    </lineage>
</organism>
<evidence type="ECO:0000256" key="1">
    <source>
        <dbReference type="SAM" id="MobiDB-lite"/>
    </source>
</evidence>
<dbReference type="EMBL" id="BGZK01001811">
    <property type="protein sequence ID" value="GBP86707.1"/>
    <property type="molecule type" value="Genomic_DNA"/>
</dbReference>
<comment type="caution">
    <text evidence="2">The sequence shown here is derived from an EMBL/GenBank/DDBJ whole genome shotgun (WGS) entry which is preliminary data.</text>
</comment>
<reference evidence="2 3" key="1">
    <citation type="journal article" date="2019" name="Commun. Biol.">
        <title>The bagworm genome reveals a unique fibroin gene that provides high tensile strength.</title>
        <authorList>
            <person name="Kono N."/>
            <person name="Nakamura H."/>
            <person name="Ohtoshi R."/>
            <person name="Tomita M."/>
            <person name="Numata K."/>
            <person name="Arakawa K."/>
        </authorList>
    </citation>
    <scope>NUCLEOTIDE SEQUENCE [LARGE SCALE GENOMIC DNA]</scope>
</reference>
<protein>
    <submittedName>
        <fullName evidence="2">Uncharacterized protein</fullName>
    </submittedName>
</protein>
<name>A0A4C1ZJC6_EUMVA</name>
<gene>
    <name evidence="2" type="ORF">EVAR_62136_1</name>
</gene>
<feature type="region of interest" description="Disordered" evidence="1">
    <location>
        <begin position="33"/>
        <end position="68"/>
    </location>
</feature>
<evidence type="ECO:0000313" key="3">
    <source>
        <dbReference type="Proteomes" id="UP000299102"/>
    </source>
</evidence>